<dbReference type="Proteomes" id="UP001642260">
    <property type="component" value="Unassembled WGS sequence"/>
</dbReference>
<comment type="caution">
    <text evidence="1">The sequence shown here is derived from an EMBL/GenBank/DDBJ whole genome shotgun (WGS) entry which is preliminary data.</text>
</comment>
<reference evidence="1 2" key="1">
    <citation type="submission" date="2022-03" db="EMBL/GenBank/DDBJ databases">
        <authorList>
            <person name="Macdonald S."/>
            <person name="Ahmed S."/>
            <person name="Newling K."/>
        </authorList>
    </citation>
    <scope>NUCLEOTIDE SEQUENCE [LARGE SCALE GENOMIC DNA]</scope>
</reference>
<name>A0ABC8L4E6_ERUVS</name>
<dbReference type="AlphaFoldDB" id="A0ABC8L4E6"/>
<proteinExistence type="predicted"/>
<gene>
    <name evidence="1" type="ORF">ERUC_LOCUS30105</name>
</gene>
<dbReference type="InterPro" id="IPR014756">
    <property type="entry name" value="Ig_E-set"/>
</dbReference>
<sequence length="183" mass="20413">METFYTVEKKRNIYLLKRSRSSIEINGHSRPAAFASSPSVTFFVPAALGASVNFKNCFATNPERRVNVTSLKINPYSFSLGGAGGTFTLTANANFNIRAENMELTTFSKPFMMNLVRKTYSLCNVTACSVTPGPVVFFLPIFIPKSHSILTPQSEYFAAIKMSESRTNQIMCVSFEYPIINWT</sequence>
<evidence type="ECO:0000313" key="2">
    <source>
        <dbReference type="Proteomes" id="UP001642260"/>
    </source>
</evidence>
<dbReference type="SUPFAM" id="SSF81296">
    <property type="entry name" value="E set domains"/>
    <property type="match status" value="1"/>
</dbReference>
<organism evidence="1 2">
    <name type="scientific">Eruca vesicaria subsp. sativa</name>
    <name type="common">Garden rocket</name>
    <name type="synonym">Eruca sativa</name>
    <dbReference type="NCBI Taxonomy" id="29727"/>
    <lineage>
        <taxon>Eukaryota</taxon>
        <taxon>Viridiplantae</taxon>
        <taxon>Streptophyta</taxon>
        <taxon>Embryophyta</taxon>
        <taxon>Tracheophyta</taxon>
        <taxon>Spermatophyta</taxon>
        <taxon>Magnoliopsida</taxon>
        <taxon>eudicotyledons</taxon>
        <taxon>Gunneridae</taxon>
        <taxon>Pentapetalae</taxon>
        <taxon>rosids</taxon>
        <taxon>malvids</taxon>
        <taxon>Brassicales</taxon>
        <taxon>Brassicaceae</taxon>
        <taxon>Brassiceae</taxon>
        <taxon>Eruca</taxon>
    </lineage>
</organism>
<protein>
    <submittedName>
        <fullName evidence="1">Uncharacterized protein</fullName>
    </submittedName>
</protein>
<dbReference type="EMBL" id="CAKOAT010386265">
    <property type="protein sequence ID" value="CAH8364357.1"/>
    <property type="molecule type" value="Genomic_DNA"/>
</dbReference>
<evidence type="ECO:0000313" key="1">
    <source>
        <dbReference type="EMBL" id="CAH8364357.1"/>
    </source>
</evidence>
<keyword evidence="2" id="KW-1185">Reference proteome</keyword>
<accession>A0ABC8L4E6</accession>